<sequence length="63" mass="6520">MSVLRCQGAAGRGALAAGVNRERSQALAANPREAPHIHPIAPDNSPSEAISTHPPVDPDHHLG</sequence>
<proteinExistence type="predicted"/>
<reference evidence="2 3" key="1">
    <citation type="journal article" date="2014" name="Genome Announc.">
        <title>Draft Genome Sequences of Two Isolates of the Roseobacter Group, Sulfitobacter sp. Strains 3SOLIMAR09 and 1FIGIMAR09, from Harbors of Mallorca Island (Mediterranean Sea).</title>
        <authorList>
            <person name="Mas-Llado M."/>
            <person name="Pina-Villalonga J.M."/>
            <person name="Brunet-Galmes I."/>
            <person name="Nogales B."/>
            <person name="Bosch R."/>
        </authorList>
    </citation>
    <scope>NUCLEOTIDE SEQUENCE [LARGE SCALE GENOMIC DNA]</scope>
    <source>
        <strain evidence="2 3">1FIGIMAR09</strain>
    </source>
</reference>
<accession>A0A061SXZ6</accession>
<dbReference type="AlphaFoldDB" id="A0A061SXZ6"/>
<dbReference type="EMBL" id="JEMU01000001">
    <property type="protein sequence ID" value="KAJ05045.1"/>
    <property type="molecule type" value="Genomic_DNA"/>
</dbReference>
<evidence type="ECO:0000256" key="1">
    <source>
        <dbReference type="SAM" id="MobiDB-lite"/>
    </source>
</evidence>
<gene>
    <name evidence="2" type="ORF">PM02_01440</name>
</gene>
<feature type="compositionally biased region" description="Low complexity" evidence="1">
    <location>
        <begin position="8"/>
        <end position="18"/>
    </location>
</feature>
<comment type="caution">
    <text evidence="2">The sequence shown here is derived from an EMBL/GenBank/DDBJ whole genome shotgun (WGS) entry which is preliminary data.</text>
</comment>
<evidence type="ECO:0000313" key="2">
    <source>
        <dbReference type="EMBL" id="KAJ05045.1"/>
    </source>
</evidence>
<protein>
    <submittedName>
        <fullName evidence="2">Uncharacterized protein</fullName>
    </submittedName>
</protein>
<feature type="region of interest" description="Disordered" evidence="1">
    <location>
        <begin position="1"/>
        <end position="63"/>
    </location>
</feature>
<dbReference type="STRING" id="83219.PM02_01440"/>
<dbReference type="Proteomes" id="UP000027337">
    <property type="component" value="Unassembled WGS sequence"/>
</dbReference>
<organism evidence="2 3">
    <name type="scientific">Sulfitobacter mediterraneus</name>
    <dbReference type="NCBI Taxonomy" id="83219"/>
    <lineage>
        <taxon>Bacteria</taxon>
        <taxon>Pseudomonadati</taxon>
        <taxon>Pseudomonadota</taxon>
        <taxon>Alphaproteobacteria</taxon>
        <taxon>Rhodobacterales</taxon>
        <taxon>Roseobacteraceae</taxon>
        <taxon>Sulfitobacter</taxon>
    </lineage>
</organism>
<keyword evidence="3" id="KW-1185">Reference proteome</keyword>
<name>A0A061SXZ6_9RHOB</name>
<evidence type="ECO:0000313" key="3">
    <source>
        <dbReference type="Proteomes" id="UP000027337"/>
    </source>
</evidence>